<organism evidence="11 12">
    <name type="scientific">Pinctada imbricata</name>
    <name type="common">Atlantic pearl-oyster</name>
    <name type="synonym">Pinctada martensii</name>
    <dbReference type="NCBI Taxonomy" id="66713"/>
    <lineage>
        <taxon>Eukaryota</taxon>
        <taxon>Metazoa</taxon>
        <taxon>Spiralia</taxon>
        <taxon>Lophotrochozoa</taxon>
        <taxon>Mollusca</taxon>
        <taxon>Bivalvia</taxon>
        <taxon>Autobranchia</taxon>
        <taxon>Pteriomorphia</taxon>
        <taxon>Pterioida</taxon>
        <taxon>Pterioidea</taxon>
        <taxon>Pteriidae</taxon>
        <taxon>Pinctada</taxon>
    </lineage>
</organism>
<evidence type="ECO:0000256" key="6">
    <source>
        <dbReference type="ARBA" id="ARBA00023170"/>
    </source>
</evidence>
<evidence type="ECO:0000256" key="1">
    <source>
        <dbReference type="ARBA" id="ARBA00004141"/>
    </source>
</evidence>
<dbReference type="Gene3D" id="1.20.1070.10">
    <property type="entry name" value="Rhodopsin 7-helix transmembrane proteins"/>
    <property type="match status" value="1"/>
</dbReference>
<keyword evidence="2 8" id="KW-0812">Transmembrane</keyword>
<keyword evidence="7 8" id="KW-0807">Transducer</keyword>
<keyword evidence="3 9" id="KW-1133">Transmembrane helix</keyword>
<gene>
    <name evidence="11" type="ORF">FSP39_007034</name>
</gene>
<comment type="subcellular location">
    <subcellularLocation>
        <location evidence="1">Membrane</location>
        <topology evidence="1">Multi-pass membrane protein</topology>
    </subcellularLocation>
</comment>
<dbReference type="PROSITE" id="PS50262">
    <property type="entry name" value="G_PROTEIN_RECEP_F1_2"/>
    <property type="match status" value="1"/>
</dbReference>
<feature type="domain" description="G-protein coupled receptors family 1 profile" evidence="10">
    <location>
        <begin position="57"/>
        <end position="322"/>
    </location>
</feature>
<evidence type="ECO:0000313" key="12">
    <source>
        <dbReference type="Proteomes" id="UP001186944"/>
    </source>
</evidence>
<dbReference type="PANTHER" id="PTHR24243:SF230">
    <property type="entry name" value="G-PROTEIN COUPLED RECEPTORS FAMILY 1 PROFILE DOMAIN-CONTAINING PROTEIN"/>
    <property type="match status" value="1"/>
</dbReference>
<dbReference type="SUPFAM" id="SSF81321">
    <property type="entry name" value="Family A G protein-coupled receptor-like"/>
    <property type="match status" value="1"/>
</dbReference>
<dbReference type="InterPro" id="IPR017452">
    <property type="entry name" value="GPCR_Rhodpsn_7TM"/>
</dbReference>
<evidence type="ECO:0000259" key="10">
    <source>
        <dbReference type="PROSITE" id="PS50262"/>
    </source>
</evidence>
<comment type="caution">
    <text evidence="11">The sequence shown here is derived from an EMBL/GenBank/DDBJ whole genome shotgun (WGS) entry which is preliminary data.</text>
</comment>
<dbReference type="GO" id="GO:0005886">
    <property type="term" value="C:plasma membrane"/>
    <property type="evidence" value="ECO:0007669"/>
    <property type="project" value="TreeGrafter"/>
</dbReference>
<keyword evidence="12" id="KW-1185">Reference proteome</keyword>
<feature type="transmembrane region" description="Helical" evidence="9">
    <location>
        <begin position="129"/>
        <end position="147"/>
    </location>
</feature>
<dbReference type="Pfam" id="PF00001">
    <property type="entry name" value="7tm_1"/>
    <property type="match status" value="1"/>
</dbReference>
<evidence type="ECO:0000313" key="11">
    <source>
        <dbReference type="EMBL" id="KAK3101886.1"/>
    </source>
</evidence>
<comment type="similarity">
    <text evidence="8">Belongs to the G-protein coupled receptor 1 family.</text>
</comment>
<evidence type="ECO:0000256" key="8">
    <source>
        <dbReference type="RuleBase" id="RU000688"/>
    </source>
</evidence>
<evidence type="ECO:0000256" key="2">
    <source>
        <dbReference type="ARBA" id="ARBA00022692"/>
    </source>
</evidence>
<accession>A0AA88YQ82</accession>
<dbReference type="Proteomes" id="UP001186944">
    <property type="component" value="Unassembled WGS sequence"/>
</dbReference>
<feature type="transmembrane region" description="Helical" evidence="9">
    <location>
        <begin position="206"/>
        <end position="234"/>
    </location>
</feature>
<keyword evidence="5 9" id="KW-0472">Membrane</keyword>
<dbReference type="AlphaFoldDB" id="A0AA88YQ82"/>
<reference evidence="11" key="1">
    <citation type="submission" date="2019-08" db="EMBL/GenBank/DDBJ databases">
        <title>The improved chromosome-level genome for the pearl oyster Pinctada fucata martensii using PacBio sequencing and Hi-C.</title>
        <authorList>
            <person name="Zheng Z."/>
        </authorList>
    </citation>
    <scope>NUCLEOTIDE SEQUENCE</scope>
    <source>
        <strain evidence="11">ZZ-2019</strain>
        <tissue evidence="11">Adductor muscle</tissue>
    </source>
</reference>
<dbReference type="PROSITE" id="PS00237">
    <property type="entry name" value="G_PROTEIN_RECEP_F1_1"/>
    <property type="match status" value="1"/>
</dbReference>
<feature type="transmembrane region" description="Helical" evidence="9">
    <location>
        <begin position="77"/>
        <end position="96"/>
    </location>
</feature>
<feature type="transmembrane region" description="Helical" evidence="9">
    <location>
        <begin position="45"/>
        <end position="65"/>
    </location>
</feature>
<keyword evidence="6 8" id="KW-0675">Receptor</keyword>
<protein>
    <recommendedName>
        <fullName evidence="10">G-protein coupled receptors family 1 profile domain-containing protein</fullName>
    </recommendedName>
</protein>
<evidence type="ECO:0000256" key="9">
    <source>
        <dbReference type="SAM" id="Phobius"/>
    </source>
</evidence>
<evidence type="ECO:0000256" key="4">
    <source>
        <dbReference type="ARBA" id="ARBA00023040"/>
    </source>
</evidence>
<dbReference type="EMBL" id="VSWD01000005">
    <property type="protein sequence ID" value="KAK3101886.1"/>
    <property type="molecule type" value="Genomic_DNA"/>
</dbReference>
<dbReference type="GO" id="GO:0004930">
    <property type="term" value="F:G protein-coupled receptor activity"/>
    <property type="evidence" value="ECO:0007669"/>
    <property type="project" value="UniProtKB-KW"/>
</dbReference>
<evidence type="ECO:0000256" key="3">
    <source>
        <dbReference type="ARBA" id="ARBA00022989"/>
    </source>
</evidence>
<name>A0AA88YQ82_PINIB</name>
<dbReference type="InterPro" id="IPR000276">
    <property type="entry name" value="GPCR_Rhodpsn"/>
</dbReference>
<keyword evidence="4 8" id="KW-0297">G-protein coupled receptor</keyword>
<feature type="transmembrane region" description="Helical" evidence="9">
    <location>
        <begin position="159"/>
        <end position="181"/>
    </location>
</feature>
<dbReference type="PANTHER" id="PTHR24243">
    <property type="entry name" value="G-PROTEIN COUPLED RECEPTOR"/>
    <property type="match status" value="1"/>
</dbReference>
<evidence type="ECO:0000256" key="7">
    <source>
        <dbReference type="ARBA" id="ARBA00023224"/>
    </source>
</evidence>
<dbReference type="PRINTS" id="PR00237">
    <property type="entry name" value="GPCRRHODOPSN"/>
</dbReference>
<feature type="transmembrane region" description="Helical" evidence="9">
    <location>
        <begin position="262"/>
        <end position="281"/>
    </location>
</feature>
<evidence type="ECO:0000256" key="5">
    <source>
        <dbReference type="ARBA" id="ARBA00023136"/>
    </source>
</evidence>
<proteinExistence type="inferred from homology"/>
<sequence>MEGNITTTEDSLSTGFYNSTSISDEATGTNNVLLIMQAFASFNGIFTPVVLFLGLIGNVVTLIVLNTKAYSKIESRFFLMALAASDSVLLLTQVFTKEIAVIVFGRDIRALSDIACKIFFVFFRSSKMTSSWFIVCISIERFIAVWFPFKLKMVCQRKIILMVIGIVYTCLLVYTSLWSYASKVNKNHVCHPDVYDKSNPAEVKTFGVFLILGIALYNGIPIVILLFTTPMIVLKLSRHAQRKKSITNRSSSQQDRTNRMNLTLIGIMIAYIVLVSPIAALHGSAFALKINAYGNNWLAWILFKEIAQILEQMNYTVNFIFYVTLSPIFRNALREILRCGYNSKTQNTSKFSVSAK</sequence>